<dbReference type="RefSeq" id="WP_003324403.1">
    <property type="nucleotide sequence ID" value="NZ_ALPT02000033.1"/>
</dbReference>
<evidence type="ECO:0000313" key="3">
    <source>
        <dbReference type="EMBL" id="THG90467.1"/>
    </source>
</evidence>
<protein>
    <submittedName>
        <fullName evidence="2">Uncharacterized protein</fullName>
    </submittedName>
</protein>
<reference evidence="3 5" key="2">
    <citation type="submission" date="2014-01" db="EMBL/GenBank/DDBJ databases">
        <title>Draft genome sequencing of Bacillus alcalophilus CGMCC 1.3604.</title>
        <authorList>
            <person name="Yang J."/>
            <person name="Diao L."/>
            <person name="Yang S."/>
        </authorList>
    </citation>
    <scope>NUCLEOTIDE SEQUENCE [LARGE SCALE GENOMIC DNA]</scope>
    <source>
        <strain evidence="3 5">CGMCC 1.3604</strain>
    </source>
</reference>
<dbReference type="EMBL" id="ALPT02000033">
    <property type="protein sequence ID" value="KGA97256.1"/>
    <property type="molecule type" value="Genomic_DNA"/>
</dbReference>
<evidence type="ECO:0000313" key="2">
    <source>
        <dbReference type="EMBL" id="KGA97256.1"/>
    </source>
</evidence>
<evidence type="ECO:0000256" key="1">
    <source>
        <dbReference type="SAM" id="MobiDB-lite"/>
    </source>
</evidence>
<proteinExistence type="predicted"/>
<dbReference type="Proteomes" id="UP000002754">
    <property type="component" value="Unassembled WGS sequence"/>
</dbReference>
<evidence type="ECO:0000313" key="5">
    <source>
        <dbReference type="Proteomes" id="UP000297014"/>
    </source>
</evidence>
<accession>A0A094WKB2</accession>
<feature type="compositionally biased region" description="Pro residues" evidence="1">
    <location>
        <begin position="41"/>
        <end position="50"/>
    </location>
</feature>
<comment type="caution">
    <text evidence="2">The sequence shown here is derived from an EMBL/GenBank/DDBJ whole genome shotgun (WGS) entry which is preliminary data.</text>
</comment>
<name>A0A094WKB2_ALKAL</name>
<keyword evidence="4" id="KW-1185">Reference proteome</keyword>
<dbReference type="EMBL" id="JALP01000151">
    <property type="protein sequence ID" value="THG90467.1"/>
    <property type="molecule type" value="Genomic_DNA"/>
</dbReference>
<dbReference type="AlphaFoldDB" id="A0A094WKB2"/>
<feature type="compositionally biased region" description="Polar residues" evidence="1">
    <location>
        <begin position="68"/>
        <end position="78"/>
    </location>
</feature>
<feature type="compositionally biased region" description="Low complexity" evidence="1">
    <location>
        <begin position="79"/>
        <end position="97"/>
    </location>
</feature>
<evidence type="ECO:0000313" key="4">
    <source>
        <dbReference type="Proteomes" id="UP000002754"/>
    </source>
</evidence>
<dbReference type="STRING" id="1218173.BALCAV_0211155"/>
<gene>
    <name evidence="3" type="ORF">AJ85_10675</name>
    <name evidence="2" type="ORF">BALCAV_0211155</name>
</gene>
<feature type="region of interest" description="Disordered" evidence="1">
    <location>
        <begin position="1"/>
        <end position="108"/>
    </location>
</feature>
<reference evidence="2 4" key="1">
    <citation type="journal article" date="2014" name="Genome Announc.">
        <title>Draft Genome Sequence of Bacillus alcalophilus AV1934, a Classic Alkaliphile Isolated from Human Feces in 1934.</title>
        <authorList>
            <person name="Attie O."/>
            <person name="Jayaprakash A."/>
            <person name="Shah H."/>
            <person name="Paulsen I.T."/>
            <person name="Morino M."/>
            <person name="Takahashi Y."/>
            <person name="Narumi I."/>
            <person name="Sachidanandam R."/>
            <person name="Satoh K."/>
            <person name="Ito M."/>
            <person name="Krulwich T.A."/>
        </authorList>
    </citation>
    <scope>NUCLEOTIDE SEQUENCE [LARGE SCALE GENOMIC DNA]</scope>
    <source>
        <strain evidence="2 4">AV1934</strain>
    </source>
</reference>
<organism evidence="2 4">
    <name type="scientific">Alkalihalobacillus alcalophilus ATCC 27647 = CGMCC 1.3604</name>
    <dbReference type="NCBI Taxonomy" id="1218173"/>
    <lineage>
        <taxon>Bacteria</taxon>
        <taxon>Bacillati</taxon>
        <taxon>Bacillota</taxon>
        <taxon>Bacilli</taxon>
        <taxon>Bacillales</taxon>
        <taxon>Bacillaceae</taxon>
        <taxon>Alkalihalobacillus</taxon>
    </lineage>
</organism>
<feature type="compositionally biased region" description="Polar residues" evidence="1">
    <location>
        <begin position="98"/>
        <end position="108"/>
    </location>
</feature>
<sequence length="159" mass="18074">MYYMNPNQHIRHPYPQQATPFPHPSQPNQMMPHYQHRPQTAPYPYPPNQPFPLDRNPQGIGPLPMIGGQSNPNLQTPNPYGQPKPKQPKGFKLGLPKRNQQQKEGNLQVKSPSFLRQAFTSHDGKFDLGQTIQTVEQVTKAVSEMSPIVQQVSSLFNKK</sequence>
<dbReference type="OrthoDB" id="2456726at2"/>
<dbReference type="Proteomes" id="UP000297014">
    <property type="component" value="Unassembled WGS sequence"/>
</dbReference>